<keyword evidence="2" id="KW-1185">Reference proteome</keyword>
<gene>
    <name evidence="1" type="ORF">HRTV-10_gp97</name>
</gene>
<dbReference type="EMBL" id="MZ334496">
    <property type="protein sequence ID" value="UBF19681.1"/>
    <property type="molecule type" value="Genomic_DNA"/>
</dbReference>
<evidence type="ECO:0000313" key="2">
    <source>
        <dbReference type="Proteomes" id="UP000827922"/>
    </source>
</evidence>
<accession>A0AAE8XSL8</accession>
<sequence>MSKTVQTADDVNGDVSCPSCDEELGESKIEVAGRRGGASPTRVRGGVGGVWVLTVVECGECGEQFEIGGPAGVTELPENV</sequence>
<protein>
    <submittedName>
        <fullName evidence="1">Uncharacterized protein</fullName>
    </submittedName>
</protein>
<name>A0AAE8XSL8_9CAUD</name>
<dbReference type="Proteomes" id="UP000827922">
    <property type="component" value="Segment"/>
</dbReference>
<proteinExistence type="predicted"/>
<reference evidence="1 2" key="1">
    <citation type="submission" date="2021-05" db="EMBL/GenBank/DDBJ databases">
        <title>Diversity, taxonomy and evolution of archaeal viruses of the class Caudoviricetes.</title>
        <authorList>
            <person name="Liu Y."/>
            <person name="Demina T.A."/>
            <person name="Roux S."/>
            <person name="Aiewsakun P."/>
            <person name="Kazlauskas D."/>
            <person name="Simmonds P."/>
            <person name="Prangishvili D."/>
            <person name="Oksanen H.M."/>
            <person name="Krupovic M."/>
        </authorList>
    </citation>
    <scope>NUCLEOTIDE SEQUENCE [LARGE SCALE GENOMIC DNA]</scope>
    <source>
        <strain evidence="1">HRTV-10/43</strain>
    </source>
</reference>
<organism evidence="1 2">
    <name type="scientific">Halorubrum tailed virus 10</name>
    <dbReference type="NCBI Taxonomy" id="2877991"/>
    <lineage>
        <taxon>Viruses</taxon>
        <taxon>Duplodnaviria</taxon>
        <taxon>Heunggongvirae</taxon>
        <taxon>Uroviricota</taxon>
        <taxon>Caudoviricetes</taxon>
        <taxon>Thumleimavirales</taxon>
        <taxon>Hafunaviridae</taxon>
        <taxon>Haloferacalesvirus</taxon>
        <taxon>Haloferacalesvirus eilatense</taxon>
        <taxon>Haloferacalesvirus HRTV10</taxon>
    </lineage>
</organism>
<evidence type="ECO:0000313" key="1">
    <source>
        <dbReference type="EMBL" id="UBF19681.1"/>
    </source>
</evidence>